<keyword evidence="6" id="KW-0479">Metal-binding</keyword>
<keyword evidence="9" id="KW-0408">Iron</keyword>
<dbReference type="EMBL" id="AJGV01000164">
    <property type="protein sequence ID" value="EJJ03899.1"/>
    <property type="molecule type" value="Genomic_DNA"/>
</dbReference>
<evidence type="ECO:0000256" key="9">
    <source>
        <dbReference type="ARBA" id="ARBA00023004"/>
    </source>
</evidence>
<dbReference type="CDD" id="cd16917">
    <property type="entry name" value="HATPase_UhpB-NarQ-NarX-like"/>
    <property type="match status" value="1"/>
</dbReference>
<dbReference type="GO" id="GO:0000155">
    <property type="term" value="F:phosphorelay sensor kinase activity"/>
    <property type="evidence" value="ECO:0007669"/>
    <property type="project" value="InterPro"/>
</dbReference>
<evidence type="ECO:0000256" key="3">
    <source>
        <dbReference type="ARBA" id="ARBA00022490"/>
    </source>
</evidence>
<dbReference type="HOGENOM" id="CLU_034370_1_0_11"/>
<evidence type="ECO:0000256" key="8">
    <source>
        <dbReference type="ARBA" id="ARBA00022842"/>
    </source>
</evidence>
<dbReference type="STRING" id="1160718.SU9_26524"/>
<evidence type="ECO:0000259" key="12">
    <source>
        <dbReference type="SMART" id="SM00387"/>
    </source>
</evidence>
<dbReference type="InterPro" id="IPR029016">
    <property type="entry name" value="GAF-like_dom_sf"/>
</dbReference>
<dbReference type="GO" id="GO:0019826">
    <property type="term" value="F:oxygen sensor activity"/>
    <property type="evidence" value="ECO:0007669"/>
    <property type="project" value="UniProtKB-ARBA"/>
</dbReference>
<dbReference type="InterPro" id="IPR011712">
    <property type="entry name" value="Sig_transdc_His_kin_sub3_dim/P"/>
</dbReference>
<dbReference type="GO" id="GO:0020037">
    <property type="term" value="F:heme binding"/>
    <property type="evidence" value="ECO:0007669"/>
    <property type="project" value="UniProtKB-ARBA"/>
</dbReference>
<dbReference type="Pfam" id="PF13185">
    <property type="entry name" value="GAF_2"/>
    <property type="match status" value="2"/>
</dbReference>
<evidence type="ECO:0000256" key="6">
    <source>
        <dbReference type="ARBA" id="ARBA00022723"/>
    </source>
</evidence>
<dbReference type="PATRIC" id="fig|1160718.3.peg.5372"/>
<keyword evidence="5" id="KW-0808">Transferase</keyword>
<dbReference type="Gene3D" id="1.20.5.1930">
    <property type="match status" value="1"/>
</dbReference>
<dbReference type="SMART" id="SM00065">
    <property type="entry name" value="GAF"/>
    <property type="match status" value="2"/>
</dbReference>
<evidence type="ECO:0000256" key="5">
    <source>
        <dbReference type="ARBA" id="ARBA00022679"/>
    </source>
</evidence>
<dbReference type="PANTHER" id="PTHR24421:SF56">
    <property type="entry name" value="OXYGEN SENSOR HISTIDINE KINASE RESPONSE REGULATOR DOST"/>
    <property type="match status" value="1"/>
</dbReference>
<organism evidence="13">
    <name type="scientific">Streptomyces auratus AGR0001</name>
    <dbReference type="NCBI Taxonomy" id="1160718"/>
    <lineage>
        <taxon>Bacteria</taxon>
        <taxon>Bacillati</taxon>
        <taxon>Actinomycetota</taxon>
        <taxon>Actinomycetes</taxon>
        <taxon>Kitasatosporales</taxon>
        <taxon>Streptomycetaceae</taxon>
        <taxon>Streptomyces</taxon>
    </lineage>
</organism>
<dbReference type="GO" id="GO:0070026">
    <property type="term" value="F:nitric oxide binding"/>
    <property type="evidence" value="ECO:0007669"/>
    <property type="project" value="UniProtKB-ARBA"/>
</dbReference>
<dbReference type="InterPro" id="IPR036890">
    <property type="entry name" value="HATPase_C_sf"/>
</dbReference>
<dbReference type="GO" id="GO:0000287">
    <property type="term" value="F:magnesium ion binding"/>
    <property type="evidence" value="ECO:0007669"/>
    <property type="project" value="UniProtKB-ARBA"/>
</dbReference>
<dbReference type="Pfam" id="PF02518">
    <property type="entry name" value="HATPase_c"/>
    <property type="match status" value="1"/>
</dbReference>
<keyword evidence="4" id="KW-0597">Phosphoprotein</keyword>
<dbReference type="InterPro" id="IPR003018">
    <property type="entry name" value="GAF"/>
</dbReference>
<dbReference type="FunFam" id="3.30.450.40:FF:000052">
    <property type="entry name" value="Oxygen sensor histidine kinase response regulator DevS/DosS"/>
    <property type="match status" value="1"/>
</dbReference>
<keyword evidence="7 13" id="KW-0418">Kinase</keyword>
<dbReference type="SUPFAM" id="SSF55781">
    <property type="entry name" value="GAF domain-like"/>
    <property type="match status" value="2"/>
</dbReference>
<dbReference type="SUPFAM" id="SSF55874">
    <property type="entry name" value="ATPase domain of HSP90 chaperone/DNA topoisomerase II/histidine kinase"/>
    <property type="match status" value="1"/>
</dbReference>
<evidence type="ECO:0000256" key="10">
    <source>
        <dbReference type="ARBA" id="ARBA00023012"/>
    </source>
</evidence>
<proteinExistence type="predicted"/>
<dbReference type="AlphaFoldDB" id="J1RHU1"/>
<dbReference type="eggNOG" id="COG3850">
    <property type="taxonomic scope" value="Bacteria"/>
</dbReference>
<dbReference type="Gene3D" id="3.30.450.40">
    <property type="match status" value="2"/>
</dbReference>
<feature type="domain" description="GAF" evidence="11">
    <location>
        <begin position="254"/>
        <end position="400"/>
    </location>
</feature>
<evidence type="ECO:0000256" key="1">
    <source>
        <dbReference type="ARBA" id="ARBA00001946"/>
    </source>
</evidence>
<comment type="caution">
    <text evidence="13">The sequence shown here is derived from an EMBL/GenBank/DDBJ whole genome shotgun (WGS) entry which is preliminary data.</text>
</comment>
<dbReference type="GO" id="GO:0070483">
    <property type="term" value="P:detection of hypoxia"/>
    <property type="evidence" value="ECO:0007669"/>
    <property type="project" value="UniProtKB-ARBA"/>
</dbReference>
<dbReference type="GO" id="GO:0070025">
    <property type="term" value="F:carbon monoxide binding"/>
    <property type="evidence" value="ECO:0007669"/>
    <property type="project" value="UniProtKB-ARBA"/>
</dbReference>
<dbReference type="InterPro" id="IPR003594">
    <property type="entry name" value="HATPase_dom"/>
</dbReference>
<dbReference type="InterPro" id="IPR050482">
    <property type="entry name" value="Sensor_HK_TwoCompSys"/>
</dbReference>
<gene>
    <name evidence="13" type="ORF">SU9_26524</name>
</gene>
<feature type="domain" description="Histidine kinase/HSP90-like ATPase" evidence="12">
    <location>
        <begin position="513"/>
        <end position="603"/>
    </location>
</feature>
<dbReference type="GO" id="GO:0019825">
    <property type="term" value="F:oxygen binding"/>
    <property type="evidence" value="ECO:0007669"/>
    <property type="project" value="UniProtKB-ARBA"/>
</dbReference>
<sequence>MLWHLASFQVRQPPAVTTVEGVTAPWAAAPEGAVGDEKPGRAEDKPWQLGALPEELHERLRAVERSGGGPPHLLLEAVLSVGRGLELPQVLRRIVEAAVVLVDAEYGALGVLGDDTRISQFLTVGITEEGAKAIGELPAGHGILGELIRHPAPLRLAELGEHPSSYGFPPHHPPMRSFLGAPVKVRDKVFGNLYLTEKRGGREFDAEDETVLSTLAVAAGVAIENARLYEEARYRQRWLAANGEIVAGLLTGAGGADVLETIVDHAVRILSADLGVLALPEDDDNLRVALAVGVDAEVHRGLVLPRRGSFVGAALTTRTPLSSLDIEHDPRITAGPPRWAGLGPAVAVPMITGERLRGVLLLARLHGRAPFTEPETAPLPTFAGQAALAMEMADQRQSAEQLALLKDHERIARDLHDLAIQRLFATGMTLQSTLRFVDHPEASERLLRAVDDLDETIKIIRSTIFGLRAHETGRAPHGLRVRTVTVAEQATRTLGFTPALHMEGLIDTDVPAGVAEHVPAVLGEALSNIARHAHATTADVSLVVRSGSLTLTVEDDGVGMPRDGRRSGLSNLAKRAESLGGTMTVEAPPEGGTRLVWRVPLPR</sequence>
<keyword evidence="3" id="KW-0963">Cytoplasm</keyword>
<dbReference type="GO" id="GO:0016020">
    <property type="term" value="C:membrane"/>
    <property type="evidence" value="ECO:0007669"/>
    <property type="project" value="InterPro"/>
</dbReference>
<keyword evidence="8" id="KW-0460">Magnesium</keyword>
<evidence type="ECO:0000256" key="4">
    <source>
        <dbReference type="ARBA" id="ARBA00022553"/>
    </source>
</evidence>
<evidence type="ECO:0000256" key="7">
    <source>
        <dbReference type="ARBA" id="ARBA00022777"/>
    </source>
</evidence>
<evidence type="ECO:0000313" key="13">
    <source>
        <dbReference type="EMBL" id="EJJ03899.1"/>
    </source>
</evidence>
<evidence type="ECO:0000256" key="2">
    <source>
        <dbReference type="ARBA" id="ARBA00001971"/>
    </source>
</evidence>
<keyword evidence="10" id="KW-0902">Two-component regulatory system</keyword>
<feature type="domain" description="GAF" evidence="11">
    <location>
        <begin position="86"/>
        <end position="233"/>
    </location>
</feature>
<dbReference type="GO" id="GO:0046983">
    <property type="term" value="F:protein dimerization activity"/>
    <property type="evidence" value="ECO:0007669"/>
    <property type="project" value="InterPro"/>
</dbReference>
<name>J1RHU1_9ACTN</name>
<dbReference type="PANTHER" id="PTHR24421">
    <property type="entry name" value="NITRATE/NITRITE SENSOR PROTEIN NARX-RELATED"/>
    <property type="match status" value="1"/>
</dbReference>
<reference evidence="13" key="1">
    <citation type="journal article" date="2012" name="J. Bacteriol.">
        <title>Genome Sequence of Streptomyces auratus Strain AGR0001, a Phoslactomycin-Producing Actinomycete.</title>
        <authorList>
            <person name="Han X."/>
            <person name="Li M."/>
            <person name="Ding Z."/>
            <person name="Zhao J."/>
            <person name="Ji K."/>
            <person name="Wen M."/>
            <person name="Lu T."/>
        </authorList>
    </citation>
    <scope>NUCLEOTIDE SEQUENCE [LARGE SCALE GENOMIC DNA]</scope>
    <source>
        <strain evidence="13">AGR0001</strain>
    </source>
</reference>
<dbReference type="SMART" id="SM00387">
    <property type="entry name" value="HATPase_c"/>
    <property type="match status" value="1"/>
</dbReference>
<dbReference type="Pfam" id="PF07730">
    <property type="entry name" value="HisKA_3"/>
    <property type="match status" value="1"/>
</dbReference>
<protein>
    <submittedName>
        <fullName evidence="13">Signal transduction histidine kinase</fullName>
    </submittedName>
</protein>
<comment type="cofactor">
    <cofactor evidence="2">
        <name>heme</name>
        <dbReference type="ChEBI" id="CHEBI:30413"/>
    </cofactor>
</comment>
<comment type="cofactor">
    <cofactor evidence="1">
        <name>Mg(2+)</name>
        <dbReference type="ChEBI" id="CHEBI:18420"/>
    </cofactor>
</comment>
<evidence type="ECO:0000259" key="11">
    <source>
        <dbReference type="SMART" id="SM00065"/>
    </source>
</evidence>
<accession>J1RHU1</accession>
<dbReference type="Gene3D" id="3.30.565.10">
    <property type="entry name" value="Histidine kinase-like ATPase, C-terminal domain"/>
    <property type="match status" value="1"/>
</dbReference>
<dbReference type="GO" id="GO:0005524">
    <property type="term" value="F:ATP binding"/>
    <property type="evidence" value="ECO:0007669"/>
    <property type="project" value="UniProtKB-ARBA"/>
</dbReference>